<proteinExistence type="predicted"/>
<evidence type="ECO:0008006" key="3">
    <source>
        <dbReference type="Google" id="ProtNLM"/>
    </source>
</evidence>
<reference evidence="1" key="1">
    <citation type="journal article" date="2023" name="Int. J. Syst. Evol. Microbiol.">
        <title>Methylocystis iwaonis sp. nov., a type II methane-oxidizing bacterium from surface soil of a rice paddy field in Japan, and emended description of the genus Methylocystis (ex Whittenbury et al. 1970) Bowman et al. 1993.</title>
        <authorList>
            <person name="Kaise H."/>
            <person name="Sawadogo J.B."/>
            <person name="Alam M.S."/>
            <person name="Ueno C."/>
            <person name="Dianou D."/>
            <person name="Shinjo R."/>
            <person name="Asakawa S."/>
        </authorList>
    </citation>
    <scope>NUCLEOTIDE SEQUENCE</scope>
    <source>
        <strain evidence="1">LMG27198</strain>
    </source>
</reference>
<dbReference type="AlphaFoldDB" id="A0A9W6GWC8"/>
<evidence type="ECO:0000313" key="1">
    <source>
        <dbReference type="EMBL" id="GLI94301.1"/>
    </source>
</evidence>
<organism evidence="1 2">
    <name type="scientific">Methylocystis echinoides</name>
    <dbReference type="NCBI Taxonomy" id="29468"/>
    <lineage>
        <taxon>Bacteria</taxon>
        <taxon>Pseudomonadati</taxon>
        <taxon>Pseudomonadota</taxon>
        <taxon>Alphaproteobacteria</taxon>
        <taxon>Hyphomicrobiales</taxon>
        <taxon>Methylocystaceae</taxon>
        <taxon>Methylocystis</taxon>
    </lineage>
</organism>
<protein>
    <recommendedName>
        <fullName evidence="3">Helix-turn-helix domain-containing protein</fullName>
    </recommendedName>
</protein>
<sequence length="114" mass="12744">MTPADRLRQQAADLLALADELDGAQGARPSIDVPDQDEQWIDTGRAMKIARVSHSTVIRWCRRYRIGHRLPSGQWRVGRRALLTFLAGREDARNGENGDGEGIPVTTFVAHDRL</sequence>
<comment type="caution">
    <text evidence="1">The sequence shown here is derived from an EMBL/GenBank/DDBJ whole genome shotgun (WGS) entry which is preliminary data.</text>
</comment>
<evidence type="ECO:0000313" key="2">
    <source>
        <dbReference type="Proteomes" id="UP001144323"/>
    </source>
</evidence>
<dbReference type="Proteomes" id="UP001144323">
    <property type="component" value="Unassembled WGS sequence"/>
</dbReference>
<gene>
    <name evidence="1" type="ORF">LMG27198_32930</name>
</gene>
<name>A0A9W6GWC8_9HYPH</name>
<dbReference type="RefSeq" id="WP_281804305.1">
    <property type="nucleotide sequence ID" value="NZ_BSEC01000001.1"/>
</dbReference>
<accession>A0A9W6GWC8</accession>
<keyword evidence="2" id="KW-1185">Reference proteome</keyword>
<dbReference type="EMBL" id="BSEC01000001">
    <property type="protein sequence ID" value="GLI94301.1"/>
    <property type="molecule type" value="Genomic_DNA"/>
</dbReference>